<dbReference type="InterPro" id="IPR000594">
    <property type="entry name" value="ThiF_NAD_FAD-bd"/>
</dbReference>
<evidence type="ECO:0000256" key="1">
    <source>
        <dbReference type="SAM" id="MobiDB-lite"/>
    </source>
</evidence>
<gene>
    <name evidence="3" type="ORF">CF165_44830</name>
</gene>
<dbReference type="GO" id="GO:0008641">
    <property type="term" value="F:ubiquitin-like modifier activating enzyme activity"/>
    <property type="evidence" value="ECO:0007669"/>
    <property type="project" value="InterPro"/>
</dbReference>
<dbReference type="SUPFAM" id="SSF69572">
    <property type="entry name" value="Activating enzymes of the ubiquitin-like proteins"/>
    <property type="match status" value="1"/>
</dbReference>
<dbReference type="Gene3D" id="3.40.50.720">
    <property type="entry name" value="NAD(P)-binding Rossmann-like Domain"/>
    <property type="match status" value="1"/>
</dbReference>
<dbReference type="Proteomes" id="UP000215199">
    <property type="component" value="Unassembled WGS sequence"/>
</dbReference>
<reference evidence="4" key="1">
    <citation type="submission" date="2017-07" db="EMBL/GenBank/DDBJ databases">
        <title>Comparative genome mining reveals phylogenetic distribution patterns of secondary metabolites in Amycolatopsis.</title>
        <authorList>
            <person name="Adamek M."/>
            <person name="Alanjary M."/>
            <person name="Sales-Ortells H."/>
            <person name="Goodfellow M."/>
            <person name="Bull A.T."/>
            <person name="Kalinowski J."/>
            <person name="Ziemert N."/>
        </authorList>
    </citation>
    <scope>NUCLEOTIDE SEQUENCE [LARGE SCALE GENOMIC DNA]</scope>
    <source>
        <strain evidence="4">H5</strain>
    </source>
</reference>
<sequence>MDLISAGAITHATLYTLLRVPDFAADLRVIDFDILGRSNTNRYPLARAADLHRPKVDQLTDLKTDAVRIGGVRLRLNEDTLAAVGDLAPRVLVGVDDIPTRWFVQRQQPAWVGVGATSHAFVVVSDHRPGRPCAGCVHPLDDGNPLEEIPTIGFVSLWAGLLLAGTMLAVDARTRPNTRRIEAHRSRPTCARDGGTRARVRHRVPAGIAIPRIAGSQASSRGRGVRLVVCFPDRERSGDLRLRLVWVHDSRHCGIVGIVESGSTGVEDAFPVESHGRNPIRTSGSPGSSMRSSGVRLPERACLSCQAR</sequence>
<dbReference type="EMBL" id="NMUL01000067">
    <property type="protein sequence ID" value="OXM60021.1"/>
    <property type="molecule type" value="Genomic_DNA"/>
</dbReference>
<proteinExistence type="predicted"/>
<feature type="domain" description="THIF-type NAD/FAD binding fold" evidence="2">
    <location>
        <begin position="26"/>
        <end position="160"/>
    </location>
</feature>
<feature type="compositionally biased region" description="Low complexity" evidence="1">
    <location>
        <begin position="283"/>
        <end position="294"/>
    </location>
</feature>
<dbReference type="OrthoDB" id="8478207at2"/>
<dbReference type="AlphaFoldDB" id="A0A229SMW1"/>
<evidence type="ECO:0000259" key="2">
    <source>
        <dbReference type="Pfam" id="PF00899"/>
    </source>
</evidence>
<comment type="caution">
    <text evidence="3">The sequence shown here is derived from an EMBL/GenBank/DDBJ whole genome shotgun (WGS) entry which is preliminary data.</text>
</comment>
<dbReference type="RefSeq" id="WP_093953689.1">
    <property type="nucleotide sequence ID" value="NZ_NMUL01000067.1"/>
</dbReference>
<dbReference type="Pfam" id="PF00899">
    <property type="entry name" value="ThiF"/>
    <property type="match status" value="1"/>
</dbReference>
<keyword evidence="4" id="KW-1185">Reference proteome</keyword>
<organism evidence="3 4">
    <name type="scientific">Amycolatopsis vastitatis</name>
    <dbReference type="NCBI Taxonomy" id="1905142"/>
    <lineage>
        <taxon>Bacteria</taxon>
        <taxon>Bacillati</taxon>
        <taxon>Actinomycetota</taxon>
        <taxon>Actinomycetes</taxon>
        <taxon>Pseudonocardiales</taxon>
        <taxon>Pseudonocardiaceae</taxon>
        <taxon>Amycolatopsis</taxon>
    </lineage>
</organism>
<name>A0A229SMW1_9PSEU</name>
<feature type="region of interest" description="Disordered" evidence="1">
    <location>
        <begin position="269"/>
        <end position="295"/>
    </location>
</feature>
<dbReference type="InterPro" id="IPR035985">
    <property type="entry name" value="Ubiquitin-activating_enz"/>
</dbReference>
<protein>
    <recommendedName>
        <fullName evidence="2">THIF-type NAD/FAD binding fold domain-containing protein</fullName>
    </recommendedName>
</protein>
<evidence type="ECO:0000313" key="3">
    <source>
        <dbReference type="EMBL" id="OXM60021.1"/>
    </source>
</evidence>
<evidence type="ECO:0000313" key="4">
    <source>
        <dbReference type="Proteomes" id="UP000215199"/>
    </source>
</evidence>
<accession>A0A229SMW1</accession>